<comment type="caution">
    <text evidence="6">The sequence shown here is derived from an EMBL/GenBank/DDBJ whole genome shotgun (WGS) entry which is preliminary data.</text>
</comment>
<protein>
    <recommendedName>
        <fullName evidence="8">Protein-tyrosine-phosphatase</fullName>
    </recommendedName>
</protein>
<dbReference type="PROSITE" id="PS50056">
    <property type="entry name" value="TYR_PHOSPHATASE_2"/>
    <property type="match status" value="1"/>
</dbReference>
<evidence type="ECO:0000256" key="2">
    <source>
        <dbReference type="ARBA" id="ARBA00022801"/>
    </source>
</evidence>
<proteinExistence type="inferred from homology"/>
<reference evidence="7" key="1">
    <citation type="submission" date="2017-10" db="EMBL/GenBank/DDBJ databases">
        <title>Rapid genome shrinkage in a self-fertile nematode reveals novel sperm competition proteins.</title>
        <authorList>
            <person name="Yin D."/>
            <person name="Schwarz E.M."/>
            <person name="Thomas C.G."/>
            <person name="Felde R.L."/>
            <person name="Korf I.F."/>
            <person name="Cutter A.D."/>
            <person name="Schartner C.M."/>
            <person name="Ralston E.J."/>
            <person name="Meyer B.J."/>
            <person name="Haag E.S."/>
        </authorList>
    </citation>
    <scope>NUCLEOTIDE SEQUENCE [LARGE SCALE GENOMIC DNA]</scope>
    <source>
        <strain evidence="7">JU1422</strain>
    </source>
</reference>
<evidence type="ECO:0008006" key="8">
    <source>
        <dbReference type="Google" id="ProtNLM"/>
    </source>
</evidence>
<feature type="domain" description="Tyrosine specific protein phosphatases" evidence="5">
    <location>
        <begin position="70"/>
        <end position="128"/>
    </location>
</feature>
<evidence type="ECO:0000256" key="3">
    <source>
        <dbReference type="ARBA" id="ARBA00022912"/>
    </source>
</evidence>
<evidence type="ECO:0000313" key="6">
    <source>
        <dbReference type="EMBL" id="PIC18514.1"/>
    </source>
</evidence>
<dbReference type="PANTHER" id="PTHR45961:SF3">
    <property type="entry name" value="DUAL SPECIFICITY PROTEIN PHOSPHATASE 14"/>
    <property type="match status" value="1"/>
</dbReference>
<dbReference type="InterPro" id="IPR052103">
    <property type="entry name" value="Dual_spec_Phospatases"/>
</dbReference>
<dbReference type="GO" id="GO:0005737">
    <property type="term" value="C:cytoplasm"/>
    <property type="evidence" value="ECO:0007669"/>
    <property type="project" value="TreeGrafter"/>
</dbReference>
<dbReference type="FunFam" id="3.90.190.10:FF:000157">
    <property type="entry name" value="Protein-tyrosine phosphatase"/>
    <property type="match status" value="1"/>
</dbReference>
<dbReference type="EMBL" id="PDUG01000006">
    <property type="protein sequence ID" value="PIC18514.1"/>
    <property type="molecule type" value="Genomic_DNA"/>
</dbReference>
<dbReference type="PROSITE" id="PS50054">
    <property type="entry name" value="TYR_PHOSPHATASE_DUAL"/>
    <property type="match status" value="1"/>
</dbReference>
<comment type="similarity">
    <text evidence="1">Belongs to the protein-tyrosine phosphatase family. Non-receptor class dual specificity subfamily.</text>
</comment>
<dbReference type="STRING" id="1611254.A0A2G5STQ4"/>
<dbReference type="SMART" id="SM00195">
    <property type="entry name" value="DSPc"/>
    <property type="match status" value="1"/>
</dbReference>
<dbReference type="CDD" id="cd14514">
    <property type="entry name" value="DUSP14-like"/>
    <property type="match status" value="1"/>
</dbReference>
<dbReference type="InterPro" id="IPR000340">
    <property type="entry name" value="Dual-sp_phosphatase_cat-dom"/>
</dbReference>
<evidence type="ECO:0000256" key="1">
    <source>
        <dbReference type="ARBA" id="ARBA00008601"/>
    </source>
</evidence>
<gene>
    <name evidence="6" type="primary">Cni-F13D11.3</name>
    <name evidence="6" type="synonym">Cnig_chr_X.g24378</name>
    <name evidence="6" type="ORF">B9Z55_024378</name>
</gene>
<dbReference type="InterPro" id="IPR029021">
    <property type="entry name" value="Prot-tyrosine_phosphatase-like"/>
</dbReference>
<dbReference type="GO" id="GO:0004721">
    <property type="term" value="F:phosphoprotein phosphatase activity"/>
    <property type="evidence" value="ECO:0007669"/>
    <property type="project" value="UniProtKB-KW"/>
</dbReference>
<keyword evidence="3" id="KW-0904">Protein phosphatase</keyword>
<sequence>MSSHTKTLLSISEVRPHLFLAGYGCITPSLLKQYNITHAVECTNMKTAPIPGLERLEVPVEDNTLGKISQYFEPVVKFVEDAKHKGQNTVIFCAAGVSRSATLTIVYLMVSENMSLEEAYLHVNKVRPIISPNIGFWRQMIDFEKQRSGSATVELISGRMARPVPSVYLRKAVC</sequence>
<dbReference type="Pfam" id="PF00782">
    <property type="entry name" value="DSPc"/>
    <property type="match status" value="1"/>
</dbReference>
<dbReference type="InterPro" id="IPR020422">
    <property type="entry name" value="TYR_PHOSPHATASE_DUAL_dom"/>
</dbReference>
<name>A0A2G5STQ4_9PELO</name>
<feature type="domain" description="Tyrosine-protein phosphatase" evidence="4">
    <location>
        <begin position="10"/>
        <end position="149"/>
    </location>
</feature>
<evidence type="ECO:0000259" key="4">
    <source>
        <dbReference type="PROSITE" id="PS50054"/>
    </source>
</evidence>
<keyword evidence="2" id="KW-0378">Hydrolase</keyword>
<organism evidence="6 7">
    <name type="scientific">Caenorhabditis nigoni</name>
    <dbReference type="NCBI Taxonomy" id="1611254"/>
    <lineage>
        <taxon>Eukaryota</taxon>
        <taxon>Metazoa</taxon>
        <taxon>Ecdysozoa</taxon>
        <taxon>Nematoda</taxon>
        <taxon>Chromadorea</taxon>
        <taxon>Rhabditida</taxon>
        <taxon>Rhabditina</taxon>
        <taxon>Rhabditomorpha</taxon>
        <taxon>Rhabditoidea</taxon>
        <taxon>Rhabditidae</taxon>
        <taxon>Peloderinae</taxon>
        <taxon>Caenorhabditis</taxon>
    </lineage>
</organism>
<dbReference type="SUPFAM" id="SSF52799">
    <property type="entry name" value="(Phosphotyrosine protein) phosphatases II"/>
    <property type="match status" value="1"/>
</dbReference>
<accession>A0A2G5STQ4</accession>
<dbReference type="InterPro" id="IPR000387">
    <property type="entry name" value="Tyr_Pase_dom"/>
</dbReference>
<dbReference type="PANTHER" id="PTHR45961">
    <property type="entry name" value="IP21249P"/>
    <property type="match status" value="1"/>
</dbReference>
<keyword evidence="7" id="KW-1185">Reference proteome</keyword>
<evidence type="ECO:0000313" key="7">
    <source>
        <dbReference type="Proteomes" id="UP000230233"/>
    </source>
</evidence>
<dbReference type="Proteomes" id="UP000230233">
    <property type="component" value="Chromosome X"/>
</dbReference>
<dbReference type="Gene3D" id="3.90.190.10">
    <property type="entry name" value="Protein tyrosine phosphatase superfamily"/>
    <property type="match status" value="1"/>
</dbReference>
<dbReference type="AlphaFoldDB" id="A0A2G5STQ4"/>
<evidence type="ECO:0000259" key="5">
    <source>
        <dbReference type="PROSITE" id="PS50056"/>
    </source>
</evidence>
<dbReference type="OrthoDB" id="285418at2759"/>